<dbReference type="AlphaFoldDB" id="G5IKN9"/>
<evidence type="ECO:0000313" key="5">
    <source>
        <dbReference type="EMBL" id="EHI57971.1"/>
    </source>
</evidence>
<dbReference type="InterPro" id="IPR011051">
    <property type="entry name" value="RmlC_Cupin_sf"/>
</dbReference>
<keyword evidence="3" id="KW-0804">Transcription</keyword>
<dbReference type="PANTHER" id="PTHR43280:SF28">
    <property type="entry name" value="HTH-TYPE TRANSCRIPTIONAL ACTIVATOR RHAS"/>
    <property type="match status" value="1"/>
</dbReference>
<comment type="caution">
    <text evidence="5">The sequence shown here is derived from an EMBL/GenBank/DDBJ whole genome shotgun (WGS) entry which is preliminary data.</text>
</comment>
<evidence type="ECO:0000256" key="2">
    <source>
        <dbReference type="ARBA" id="ARBA00023125"/>
    </source>
</evidence>
<dbReference type="InterPro" id="IPR014710">
    <property type="entry name" value="RmlC-like_jellyroll"/>
</dbReference>
<organism evidence="5 6">
    <name type="scientific">Hungatella hathewayi WAL-18680</name>
    <dbReference type="NCBI Taxonomy" id="742737"/>
    <lineage>
        <taxon>Bacteria</taxon>
        <taxon>Bacillati</taxon>
        <taxon>Bacillota</taxon>
        <taxon>Clostridia</taxon>
        <taxon>Lachnospirales</taxon>
        <taxon>Lachnospiraceae</taxon>
        <taxon>Hungatella</taxon>
    </lineage>
</organism>
<dbReference type="SUPFAM" id="SSF51182">
    <property type="entry name" value="RmlC-like cupins"/>
    <property type="match status" value="1"/>
</dbReference>
<dbReference type="InterPro" id="IPR020449">
    <property type="entry name" value="Tscrpt_reg_AraC-type_HTH"/>
</dbReference>
<dbReference type="GO" id="GO:0003700">
    <property type="term" value="F:DNA-binding transcription factor activity"/>
    <property type="evidence" value="ECO:0007669"/>
    <property type="project" value="InterPro"/>
</dbReference>
<name>G5IKN9_9FIRM</name>
<dbReference type="InterPro" id="IPR009057">
    <property type="entry name" value="Homeodomain-like_sf"/>
</dbReference>
<dbReference type="InterPro" id="IPR018060">
    <property type="entry name" value="HTH_AraC"/>
</dbReference>
<feature type="domain" description="HTH araC/xylS-type" evidence="4">
    <location>
        <begin position="199"/>
        <end position="297"/>
    </location>
</feature>
<dbReference type="Pfam" id="PF02311">
    <property type="entry name" value="AraC_binding"/>
    <property type="match status" value="1"/>
</dbReference>
<dbReference type="RefSeq" id="WP_006782058.1">
    <property type="nucleotide sequence ID" value="NZ_CP040506.1"/>
</dbReference>
<dbReference type="InterPro" id="IPR003313">
    <property type="entry name" value="AraC-bd"/>
</dbReference>
<accession>G5IKN9</accession>
<dbReference type="OrthoDB" id="9778008at2"/>
<dbReference type="PROSITE" id="PS01124">
    <property type="entry name" value="HTH_ARAC_FAMILY_2"/>
    <property type="match status" value="1"/>
</dbReference>
<keyword evidence="2" id="KW-0238">DNA-binding</keyword>
<dbReference type="Gene3D" id="2.60.120.10">
    <property type="entry name" value="Jelly Rolls"/>
    <property type="match status" value="1"/>
</dbReference>
<dbReference type="PATRIC" id="fig|742737.3.peg.4051"/>
<dbReference type="PRINTS" id="PR00032">
    <property type="entry name" value="HTHARAC"/>
</dbReference>
<dbReference type="Proteomes" id="UP000005384">
    <property type="component" value="Unassembled WGS sequence"/>
</dbReference>
<evidence type="ECO:0000313" key="6">
    <source>
        <dbReference type="Proteomes" id="UP000005384"/>
    </source>
</evidence>
<dbReference type="Pfam" id="PF12833">
    <property type="entry name" value="HTH_18"/>
    <property type="match status" value="1"/>
</dbReference>
<keyword evidence="1" id="KW-0805">Transcription regulation</keyword>
<evidence type="ECO:0000256" key="1">
    <source>
        <dbReference type="ARBA" id="ARBA00023015"/>
    </source>
</evidence>
<dbReference type="PANTHER" id="PTHR43280">
    <property type="entry name" value="ARAC-FAMILY TRANSCRIPTIONAL REGULATOR"/>
    <property type="match status" value="1"/>
</dbReference>
<sequence length="307" mass="35227">MKNISNIQFHTGTKEELLPNYTTEFPYIASCCQLDKYMERFVPWHWHKSVELFYMESGAVEYSTPKGKTLFPAGSGGLINSHVLHMTRPMSETEENIQLNHIFDTDFLAGQQGGRIEQRYITPLIAAPQLEVISLSPEEPEQARILADIRKTFELSEEDFGYEIRLRNALSDIWLRIFELARPLMEEKGSYDKANDKIKSMMVYIHEHYGEKLSISEVAAAAFTSERECYRAFQNSLHMTPVEYIKTYRLQMACQMLAGSPESITAIGRTCGLGSSSYFGKVFHSQFGCTPSEYRHLWQNNTIKGQK</sequence>
<protein>
    <recommendedName>
        <fullName evidence="4">HTH araC/xylS-type domain-containing protein</fullName>
    </recommendedName>
</protein>
<dbReference type="HOGENOM" id="CLU_000445_88_3_9"/>
<dbReference type="SUPFAM" id="SSF46689">
    <property type="entry name" value="Homeodomain-like"/>
    <property type="match status" value="2"/>
</dbReference>
<dbReference type="Gene3D" id="1.10.10.60">
    <property type="entry name" value="Homeodomain-like"/>
    <property type="match status" value="2"/>
</dbReference>
<gene>
    <name evidence="5" type="ORF">HMPREF9473_04067</name>
</gene>
<keyword evidence="6" id="KW-1185">Reference proteome</keyword>
<proteinExistence type="predicted"/>
<dbReference type="EMBL" id="ADLN01000112">
    <property type="protein sequence ID" value="EHI57971.1"/>
    <property type="molecule type" value="Genomic_DNA"/>
</dbReference>
<dbReference type="GO" id="GO:0043565">
    <property type="term" value="F:sequence-specific DNA binding"/>
    <property type="evidence" value="ECO:0007669"/>
    <property type="project" value="InterPro"/>
</dbReference>
<reference evidence="5 6" key="1">
    <citation type="submission" date="2011-08" db="EMBL/GenBank/DDBJ databases">
        <title>The Genome Sequence of Clostridium hathewayi WAL-18680.</title>
        <authorList>
            <consortium name="The Broad Institute Genome Sequencing Platform"/>
            <person name="Earl A."/>
            <person name="Ward D."/>
            <person name="Feldgarden M."/>
            <person name="Gevers D."/>
            <person name="Finegold S.M."/>
            <person name="Summanen P.H."/>
            <person name="Molitoris D.R."/>
            <person name="Song M."/>
            <person name="Daigneault M."/>
            <person name="Allen-Vercoe E."/>
            <person name="Young S.K."/>
            <person name="Zeng Q."/>
            <person name="Gargeya S."/>
            <person name="Fitzgerald M."/>
            <person name="Haas B."/>
            <person name="Abouelleil A."/>
            <person name="Alvarado L."/>
            <person name="Arachchi H.M."/>
            <person name="Berlin A."/>
            <person name="Brown A."/>
            <person name="Chapman S.B."/>
            <person name="Chen Z."/>
            <person name="Dunbar C."/>
            <person name="Freedman E."/>
            <person name="Gearin G."/>
            <person name="Gellesch M."/>
            <person name="Goldberg J."/>
            <person name="Griggs A."/>
            <person name="Gujja S."/>
            <person name="Heiman D."/>
            <person name="Howarth C."/>
            <person name="Larson L."/>
            <person name="Lui A."/>
            <person name="MacDonald P.J.P."/>
            <person name="Montmayeur A."/>
            <person name="Murphy C."/>
            <person name="Neiman D."/>
            <person name="Pearson M."/>
            <person name="Priest M."/>
            <person name="Roberts A."/>
            <person name="Saif S."/>
            <person name="Shea T."/>
            <person name="Shenoy N."/>
            <person name="Sisk P."/>
            <person name="Stolte C."/>
            <person name="Sykes S."/>
            <person name="Wortman J."/>
            <person name="Nusbaum C."/>
            <person name="Birren B."/>
        </authorList>
    </citation>
    <scope>NUCLEOTIDE SEQUENCE [LARGE SCALE GENOMIC DNA]</scope>
    <source>
        <strain evidence="5 6">WAL-18680</strain>
    </source>
</reference>
<dbReference type="SMART" id="SM00342">
    <property type="entry name" value="HTH_ARAC"/>
    <property type="match status" value="1"/>
</dbReference>
<evidence type="ECO:0000259" key="4">
    <source>
        <dbReference type="PROSITE" id="PS01124"/>
    </source>
</evidence>
<evidence type="ECO:0000256" key="3">
    <source>
        <dbReference type="ARBA" id="ARBA00023163"/>
    </source>
</evidence>